<evidence type="ECO:0000256" key="4">
    <source>
        <dbReference type="ARBA" id="ARBA00022692"/>
    </source>
</evidence>
<dbReference type="AlphaFoldDB" id="A0A0C2VQQ0"/>
<evidence type="ECO:0000256" key="3">
    <source>
        <dbReference type="ARBA" id="ARBA00022475"/>
    </source>
</evidence>
<feature type="transmembrane region" description="Helical" evidence="7">
    <location>
        <begin position="48"/>
        <end position="71"/>
    </location>
</feature>
<dbReference type="OrthoDB" id="9813426at2"/>
<dbReference type="EMBL" id="JXRP01000016">
    <property type="protein sequence ID" value="KIL46781.1"/>
    <property type="molecule type" value="Genomic_DNA"/>
</dbReference>
<feature type="transmembrane region" description="Helical" evidence="7">
    <location>
        <begin position="12"/>
        <end position="36"/>
    </location>
</feature>
<evidence type="ECO:0000259" key="8">
    <source>
        <dbReference type="Pfam" id="PF09335"/>
    </source>
</evidence>
<dbReference type="STRING" id="889306.KP78_18990"/>
<feature type="domain" description="VTT" evidence="8">
    <location>
        <begin position="30"/>
        <end position="160"/>
    </location>
</feature>
<dbReference type="Proteomes" id="UP000031938">
    <property type="component" value="Unassembled WGS sequence"/>
</dbReference>
<evidence type="ECO:0000256" key="7">
    <source>
        <dbReference type="SAM" id="Phobius"/>
    </source>
</evidence>
<accession>A0A0C2VQQ0</accession>
<comment type="similarity">
    <text evidence="2">Belongs to the DedA family.</text>
</comment>
<dbReference type="PANTHER" id="PTHR42709:SF6">
    <property type="entry name" value="UNDECAPRENYL PHOSPHATE TRANSPORTER A"/>
    <property type="match status" value="1"/>
</dbReference>
<keyword evidence="4 7" id="KW-0812">Transmembrane</keyword>
<dbReference type="GO" id="GO:0005886">
    <property type="term" value="C:plasma membrane"/>
    <property type="evidence" value="ECO:0007669"/>
    <property type="project" value="UniProtKB-SubCell"/>
</dbReference>
<evidence type="ECO:0000313" key="10">
    <source>
        <dbReference type="Proteomes" id="UP000031938"/>
    </source>
</evidence>
<keyword evidence="6 7" id="KW-0472">Membrane</keyword>
<evidence type="ECO:0000313" key="9">
    <source>
        <dbReference type="EMBL" id="KIL46781.1"/>
    </source>
</evidence>
<comment type="caution">
    <text evidence="9">The sequence shown here is derived from an EMBL/GenBank/DDBJ whole genome shotgun (WGS) entry which is preliminary data.</text>
</comment>
<protein>
    <submittedName>
        <fullName evidence="9">Alkaline phosphatase</fullName>
    </submittedName>
</protein>
<dbReference type="InterPro" id="IPR032816">
    <property type="entry name" value="VTT_dom"/>
</dbReference>
<feature type="transmembrane region" description="Helical" evidence="7">
    <location>
        <begin position="138"/>
        <end position="159"/>
    </location>
</feature>
<evidence type="ECO:0000256" key="1">
    <source>
        <dbReference type="ARBA" id="ARBA00004651"/>
    </source>
</evidence>
<proteinExistence type="inferred from homology"/>
<keyword evidence="5 7" id="KW-1133">Transmembrane helix</keyword>
<evidence type="ECO:0000256" key="6">
    <source>
        <dbReference type="ARBA" id="ARBA00023136"/>
    </source>
</evidence>
<dbReference type="Pfam" id="PF09335">
    <property type="entry name" value="VTT_dom"/>
    <property type="match status" value="1"/>
</dbReference>
<name>A0A0C2VQQ0_9BACL</name>
<evidence type="ECO:0000256" key="2">
    <source>
        <dbReference type="ARBA" id="ARBA00010792"/>
    </source>
</evidence>
<comment type="subcellular location">
    <subcellularLocation>
        <location evidence="1">Cell membrane</location>
        <topology evidence="1">Multi-pass membrane protein</topology>
    </subcellularLocation>
</comment>
<keyword evidence="3" id="KW-1003">Cell membrane</keyword>
<dbReference type="InterPro" id="IPR051311">
    <property type="entry name" value="DedA_domain"/>
</dbReference>
<feature type="transmembrane region" description="Helical" evidence="7">
    <location>
        <begin position="108"/>
        <end position="126"/>
    </location>
</feature>
<dbReference type="PANTHER" id="PTHR42709">
    <property type="entry name" value="ALKALINE PHOSPHATASE LIKE PROTEIN"/>
    <property type="match status" value="1"/>
</dbReference>
<gene>
    <name evidence="9" type="ORF">KP78_18990</name>
</gene>
<organism evidence="9 10">
    <name type="scientific">Jeotgalibacillus soli</name>
    <dbReference type="NCBI Taxonomy" id="889306"/>
    <lineage>
        <taxon>Bacteria</taxon>
        <taxon>Bacillati</taxon>
        <taxon>Bacillota</taxon>
        <taxon>Bacilli</taxon>
        <taxon>Bacillales</taxon>
        <taxon>Caryophanaceae</taxon>
        <taxon>Jeotgalibacillus</taxon>
    </lineage>
</organism>
<reference evidence="9 10" key="1">
    <citation type="submission" date="2015-01" db="EMBL/GenBank/DDBJ databases">
        <title>Genome sequencing of Jeotgalibacillus soli.</title>
        <authorList>
            <person name="Goh K.M."/>
            <person name="Chan K.-G."/>
            <person name="Yaakop A.S."/>
            <person name="Ee R."/>
            <person name="Gan H.M."/>
            <person name="Chan C.S."/>
        </authorList>
    </citation>
    <scope>NUCLEOTIDE SEQUENCE [LARGE SCALE GENOMIC DNA]</scope>
    <source>
        <strain evidence="9 10">P9</strain>
    </source>
</reference>
<dbReference type="RefSeq" id="WP_041088185.1">
    <property type="nucleotide sequence ID" value="NZ_JXRP01000016.1"/>
</dbReference>
<sequence length="204" mass="23098">MQEWILSFMEEFGYFGIFLMIALENLFPPIPSEVILTFGGFMTTQTDLTVLGVIIASTAGSVAGAVALYGLGLLVDVKRLEKIIDRYGNILRLKREDLYKADAWFDRYGIWTVFFCRMVPLIRSLISIPAGMSNMPFILFLVFTTLGTIIWNTILVILGARLGESWEDILSFMDVYSNVAYALIAMTGILVVIWYIRKRKKHSA</sequence>
<evidence type="ECO:0000256" key="5">
    <source>
        <dbReference type="ARBA" id="ARBA00022989"/>
    </source>
</evidence>
<keyword evidence="10" id="KW-1185">Reference proteome</keyword>
<feature type="transmembrane region" description="Helical" evidence="7">
    <location>
        <begin position="179"/>
        <end position="196"/>
    </location>
</feature>
<dbReference type="PATRIC" id="fig|889306.3.peg.1914"/>